<dbReference type="AlphaFoldDB" id="A0AAN9MLE9"/>
<organism evidence="2 3">
    <name type="scientific">Phaseolus coccineus</name>
    <name type="common">Scarlet runner bean</name>
    <name type="synonym">Phaseolus multiflorus</name>
    <dbReference type="NCBI Taxonomy" id="3886"/>
    <lineage>
        <taxon>Eukaryota</taxon>
        <taxon>Viridiplantae</taxon>
        <taxon>Streptophyta</taxon>
        <taxon>Embryophyta</taxon>
        <taxon>Tracheophyta</taxon>
        <taxon>Spermatophyta</taxon>
        <taxon>Magnoliopsida</taxon>
        <taxon>eudicotyledons</taxon>
        <taxon>Gunneridae</taxon>
        <taxon>Pentapetalae</taxon>
        <taxon>rosids</taxon>
        <taxon>fabids</taxon>
        <taxon>Fabales</taxon>
        <taxon>Fabaceae</taxon>
        <taxon>Papilionoideae</taxon>
        <taxon>50 kb inversion clade</taxon>
        <taxon>NPAAA clade</taxon>
        <taxon>indigoferoid/millettioid clade</taxon>
        <taxon>Phaseoleae</taxon>
        <taxon>Phaseolus</taxon>
    </lineage>
</organism>
<sequence>MKFIWKCFISSRMDQREFNLQPKTICCRLYHFLKRALTSQASKTVTLGRSRHDSSSSTALRGSDSEAKKEVQSETPCEVDDGEKLPPSEGLVGDSISSHVQQAEEKNNSCMNIDDKMEGKNEVLTSATPTSTLAPTPSIKKTVSINENVEEIRPPNKFKRLWSKSFQKVGSRDEEEEPMPPPRPILKVASDLTDKSYSCS</sequence>
<protein>
    <submittedName>
        <fullName evidence="2">Uncharacterized protein</fullName>
    </submittedName>
</protein>
<gene>
    <name evidence="2" type="ORF">VNO80_15302</name>
</gene>
<accession>A0AAN9MLE9</accession>
<feature type="region of interest" description="Disordered" evidence="1">
    <location>
        <begin position="168"/>
        <end position="200"/>
    </location>
</feature>
<feature type="region of interest" description="Disordered" evidence="1">
    <location>
        <begin position="43"/>
        <end position="94"/>
    </location>
</feature>
<dbReference type="Proteomes" id="UP001374584">
    <property type="component" value="Unassembled WGS sequence"/>
</dbReference>
<evidence type="ECO:0000313" key="3">
    <source>
        <dbReference type="Proteomes" id="UP001374584"/>
    </source>
</evidence>
<evidence type="ECO:0000313" key="2">
    <source>
        <dbReference type="EMBL" id="KAK7356036.1"/>
    </source>
</evidence>
<keyword evidence="3" id="KW-1185">Reference proteome</keyword>
<feature type="compositionally biased region" description="Basic and acidic residues" evidence="1">
    <location>
        <begin position="63"/>
        <end position="72"/>
    </location>
</feature>
<reference evidence="2 3" key="1">
    <citation type="submission" date="2024-01" db="EMBL/GenBank/DDBJ databases">
        <title>The genomes of 5 underutilized Papilionoideae crops provide insights into root nodulation and disease resistanc.</title>
        <authorList>
            <person name="Jiang F."/>
        </authorList>
    </citation>
    <scope>NUCLEOTIDE SEQUENCE [LARGE SCALE GENOMIC DNA]</scope>
    <source>
        <strain evidence="2">JINMINGXINNONG_FW02</strain>
        <tissue evidence="2">Leaves</tissue>
    </source>
</reference>
<comment type="caution">
    <text evidence="2">The sequence shown here is derived from an EMBL/GenBank/DDBJ whole genome shotgun (WGS) entry which is preliminary data.</text>
</comment>
<name>A0AAN9MLE9_PHACN</name>
<proteinExistence type="predicted"/>
<evidence type="ECO:0000256" key="1">
    <source>
        <dbReference type="SAM" id="MobiDB-lite"/>
    </source>
</evidence>
<dbReference type="EMBL" id="JAYMYR010000006">
    <property type="protein sequence ID" value="KAK7356036.1"/>
    <property type="molecule type" value="Genomic_DNA"/>
</dbReference>